<dbReference type="Proteomes" id="UP000050417">
    <property type="component" value="Unassembled WGS sequence"/>
</dbReference>
<protein>
    <submittedName>
        <fullName evidence="1">Uncharacterized protein</fullName>
    </submittedName>
</protein>
<comment type="caution">
    <text evidence="1">The sequence shown here is derived from an EMBL/GenBank/DDBJ whole genome shotgun (WGS) entry which is preliminary data.</text>
</comment>
<gene>
    <name evidence="1" type="ORF">ADN00_06105</name>
</gene>
<evidence type="ECO:0000313" key="2">
    <source>
        <dbReference type="Proteomes" id="UP000050417"/>
    </source>
</evidence>
<dbReference type="STRING" id="1134406.ADN00_06105"/>
<accession>A0A0P6XF22</accession>
<evidence type="ECO:0000313" key="1">
    <source>
        <dbReference type="EMBL" id="KPL78797.1"/>
    </source>
</evidence>
<dbReference type="EMBL" id="LGCL01000016">
    <property type="protein sequence ID" value="KPL78797.1"/>
    <property type="molecule type" value="Genomic_DNA"/>
</dbReference>
<name>A0A0P6XF22_9CHLR</name>
<organism evidence="1 2">
    <name type="scientific">Ornatilinea apprima</name>
    <dbReference type="NCBI Taxonomy" id="1134406"/>
    <lineage>
        <taxon>Bacteria</taxon>
        <taxon>Bacillati</taxon>
        <taxon>Chloroflexota</taxon>
        <taxon>Anaerolineae</taxon>
        <taxon>Anaerolineales</taxon>
        <taxon>Anaerolineaceae</taxon>
        <taxon>Ornatilinea</taxon>
    </lineage>
</organism>
<proteinExistence type="predicted"/>
<dbReference type="RefSeq" id="WP_075062081.1">
    <property type="nucleotide sequence ID" value="NZ_LGCL01000016.1"/>
</dbReference>
<sequence>MDASFTQQWTSEMRRWTESLFPNCELSFPVPNLGNPYSGTLSLTAFWYRVSPGPGPQLLYIGVPDGRITALYPEPQTIRVGFAPWVTIDRAALLQKIAGCQIQVDPFFDDRFFRSLPESGRLGIMASQPKSQNPSRALSQLFHLYDQCLSQYLGGAPAHPKTRPAFYQSFVQLTPPGLFLYYRRINMAFWDWVEAGIAPTSSAKQEEVVGLA</sequence>
<keyword evidence="2" id="KW-1185">Reference proteome</keyword>
<reference evidence="1 2" key="1">
    <citation type="submission" date="2015-07" db="EMBL/GenBank/DDBJ databases">
        <title>Genome sequence of Ornatilinea apprima DSM 23815.</title>
        <authorList>
            <person name="Hemp J."/>
            <person name="Ward L.M."/>
            <person name="Pace L.A."/>
            <person name="Fischer W.W."/>
        </authorList>
    </citation>
    <scope>NUCLEOTIDE SEQUENCE [LARGE SCALE GENOMIC DNA]</scope>
    <source>
        <strain evidence="1 2">P3M-1</strain>
    </source>
</reference>
<dbReference type="AlphaFoldDB" id="A0A0P6XF22"/>